<organism evidence="2 3">
    <name type="scientific">Coptis chinensis</name>
    <dbReference type="NCBI Taxonomy" id="261450"/>
    <lineage>
        <taxon>Eukaryota</taxon>
        <taxon>Viridiplantae</taxon>
        <taxon>Streptophyta</taxon>
        <taxon>Embryophyta</taxon>
        <taxon>Tracheophyta</taxon>
        <taxon>Spermatophyta</taxon>
        <taxon>Magnoliopsida</taxon>
        <taxon>Ranunculales</taxon>
        <taxon>Ranunculaceae</taxon>
        <taxon>Coptidoideae</taxon>
        <taxon>Coptis</taxon>
    </lineage>
</organism>
<dbReference type="Proteomes" id="UP000631114">
    <property type="component" value="Unassembled WGS sequence"/>
</dbReference>
<dbReference type="PANTHER" id="PTHR45890:SF1">
    <property type="entry name" value="AARF DOMAIN CONTAINING KINASE 2"/>
    <property type="match status" value="1"/>
</dbReference>
<keyword evidence="3" id="KW-1185">Reference proteome</keyword>
<name>A0A835HU91_9MAGN</name>
<evidence type="ECO:0000313" key="3">
    <source>
        <dbReference type="Proteomes" id="UP000631114"/>
    </source>
</evidence>
<accession>A0A835HU91</accession>
<dbReference type="OrthoDB" id="1290869at2759"/>
<protein>
    <recommendedName>
        <fullName evidence="1">ABC1 atypical kinase-like domain-containing protein</fullName>
    </recommendedName>
</protein>
<gene>
    <name evidence="2" type="ORF">IFM89_023128</name>
</gene>
<reference evidence="2 3" key="1">
    <citation type="submission" date="2020-10" db="EMBL/GenBank/DDBJ databases">
        <title>The Coptis chinensis genome and diversification of protoberbering-type alkaloids.</title>
        <authorList>
            <person name="Wang B."/>
            <person name="Shu S."/>
            <person name="Song C."/>
            <person name="Liu Y."/>
        </authorList>
    </citation>
    <scope>NUCLEOTIDE SEQUENCE [LARGE SCALE GENOMIC DNA]</scope>
    <source>
        <strain evidence="2">HL-2020</strain>
        <tissue evidence="2">Leaf</tissue>
    </source>
</reference>
<evidence type="ECO:0000259" key="1">
    <source>
        <dbReference type="Pfam" id="PF03109"/>
    </source>
</evidence>
<sequence length="208" mass="23751">MPAVAMMPFANYFGPLFREKWIHFVYVAREKADPAFIKWGSGQVTQIHRATLRCDNPDKAEKTRVVAVKVRHPGVDESVMKDLSIVRFYANVLSSLFPTTFKSSRFDETLQQFAVVMGSEVIFPSHMFETSTDVDFPEPLYPFVQGVLVENFIEGESFERFIEGDSNRIPNRRDKKIIVHDGTLALHTTLVLEPGIDENDGTPNWRPK</sequence>
<dbReference type="PANTHER" id="PTHR45890">
    <property type="entry name" value="AARF DOMAIN CONTAINING KINASE 2 (PREDICTED)"/>
    <property type="match status" value="1"/>
</dbReference>
<dbReference type="Pfam" id="PF03109">
    <property type="entry name" value="ABC1"/>
    <property type="match status" value="1"/>
</dbReference>
<dbReference type="AlphaFoldDB" id="A0A835HU91"/>
<proteinExistence type="predicted"/>
<dbReference type="InterPro" id="IPR004147">
    <property type="entry name" value="ABC1_dom"/>
</dbReference>
<evidence type="ECO:0000313" key="2">
    <source>
        <dbReference type="EMBL" id="KAF9606105.1"/>
    </source>
</evidence>
<comment type="caution">
    <text evidence="2">The sequence shown here is derived from an EMBL/GenBank/DDBJ whole genome shotgun (WGS) entry which is preliminary data.</text>
</comment>
<dbReference type="InterPro" id="IPR052402">
    <property type="entry name" value="ADCK_kinase"/>
</dbReference>
<feature type="domain" description="ABC1 atypical kinase-like" evidence="1">
    <location>
        <begin position="42"/>
        <end position="121"/>
    </location>
</feature>
<dbReference type="EMBL" id="JADFTS010000005">
    <property type="protein sequence ID" value="KAF9606105.1"/>
    <property type="molecule type" value="Genomic_DNA"/>
</dbReference>